<dbReference type="STRING" id="1794912.AXX12_14615"/>
<dbReference type="Pfam" id="PF01966">
    <property type="entry name" value="HD"/>
    <property type="match status" value="1"/>
</dbReference>
<evidence type="ECO:0000256" key="3">
    <source>
        <dbReference type="ARBA" id="ARBA00022741"/>
    </source>
</evidence>
<dbReference type="SUPFAM" id="SSF109604">
    <property type="entry name" value="HD-domain/PDEase-like"/>
    <property type="match status" value="1"/>
</dbReference>
<evidence type="ECO:0000259" key="7">
    <source>
        <dbReference type="PROSITE" id="PS51831"/>
    </source>
</evidence>
<dbReference type="PANTHER" id="PTHR35795">
    <property type="entry name" value="SLR1885 PROTEIN"/>
    <property type="match status" value="1"/>
</dbReference>
<dbReference type="NCBIfam" id="TIGR00277">
    <property type="entry name" value="HDIG"/>
    <property type="match status" value="1"/>
</dbReference>
<dbReference type="InterPro" id="IPR006675">
    <property type="entry name" value="HDIG_dom"/>
</dbReference>
<protein>
    <recommendedName>
        <fullName evidence="1">bis(5'-nucleosyl)-tetraphosphatase (symmetrical)</fullName>
        <ecNumber evidence="1">3.6.1.41</ecNumber>
    </recommendedName>
</protein>
<dbReference type="EMBL" id="LSGP01000025">
    <property type="protein sequence ID" value="KYZ75377.1"/>
    <property type="molecule type" value="Genomic_DNA"/>
</dbReference>
<dbReference type="AlphaFoldDB" id="A0A154BN23"/>
<sequence>MTFQQIKQTLKHRLSARRFEHSVGVSETAVQLAERHSGDVEKARLAGLLHDCAREMPRNTLLHTAQSFGIVMGSIERRELALLHAPIGARLAQTIYGITDPEIIAAIAAHTVGGPNLGQLSVIVYLADYIEPTRSFPGVDKLRSLAQTNLAAAMIESYDHSIQYIISRGGLIHPATVEGRNELLLQRDN</sequence>
<dbReference type="SMART" id="SM00471">
    <property type="entry name" value="HDc"/>
    <property type="match status" value="1"/>
</dbReference>
<evidence type="ECO:0000313" key="8">
    <source>
        <dbReference type="EMBL" id="KYZ75377.1"/>
    </source>
</evidence>
<evidence type="ECO:0000256" key="4">
    <source>
        <dbReference type="ARBA" id="ARBA00022801"/>
    </source>
</evidence>
<dbReference type="Gene3D" id="1.10.3210.10">
    <property type="entry name" value="Hypothetical protein af1432"/>
    <property type="match status" value="1"/>
</dbReference>
<organism evidence="8 9">
    <name type="scientific">Anaerosporomusa subterranea</name>
    <dbReference type="NCBI Taxonomy" id="1794912"/>
    <lineage>
        <taxon>Bacteria</taxon>
        <taxon>Bacillati</taxon>
        <taxon>Bacillota</taxon>
        <taxon>Negativicutes</taxon>
        <taxon>Acetonemataceae</taxon>
        <taxon>Anaerosporomusa</taxon>
    </lineage>
</organism>
<dbReference type="OrthoDB" id="5295945at2"/>
<dbReference type="RefSeq" id="WP_066245125.1">
    <property type="nucleotide sequence ID" value="NZ_LSGP01000025.1"/>
</dbReference>
<keyword evidence="9" id="KW-1185">Reference proteome</keyword>
<evidence type="ECO:0000256" key="2">
    <source>
        <dbReference type="ARBA" id="ARBA00022723"/>
    </source>
</evidence>
<feature type="domain" description="HD" evidence="7">
    <location>
        <begin position="18"/>
        <end position="133"/>
    </location>
</feature>
<dbReference type="EC" id="3.6.1.41" evidence="1"/>
<reference evidence="8 9" key="1">
    <citation type="submission" date="2016-02" db="EMBL/GenBank/DDBJ databases">
        <title>Anaerosporomusa subterraneum gen. nov., sp. nov., a spore-forming obligate anaerobe isolated from saprolite.</title>
        <authorList>
            <person name="Choi J.K."/>
            <person name="Shah M."/>
            <person name="Yee N."/>
        </authorList>
    </citation>
    <scope>NUCLEOTIDE SEQUENCE [LARGE SCALE GENOMIC DNA]</scope>
    <source>
        <strain evidence="8 9">RU4</strain>
    </source>
</reference>
<dbReference type="GO" id="GO:0008803">
    <property type="term" value="F:bis(5'-nucleosyl)-tetraphosphatase (symmetrical) activity"/>
    <property type="evidence" value="ECO:0007669"/>
    <property type="project" value="UniProtKB-EC"/>
</dbReference>
<keyword evidence="5" id="KW-0408">Iron</keyword>
<dbReference type="GO" id="GO:0000166">
    <property type="term" value="F:nucleotide binding"/>
    <property type="evidence" value="ECO:0007669"/>
    <property type="project" value="UniProtKB-KW"/>
</dbReference>
<gene>
    <name evidence="8" type="ORF">AXX12_14615</name>
</gene>
<comment type="catalytic activity">
    <reaction evidence="6">
        <text>P(1),P(4)-bis(5'-adenosyl) tetraphosphate + H2O = 2 ADP + 2 H(+)</text>
        <dbReference type="Rhea" id="RHEA:24252"/>
        <dbReference type="ChEBI" id="CHEBI:15377"/>
        <dbReference type="ChEBI" id="CHEBI:15378"/>
        <dbReference type="ChEBI" id="CHEBI:58141"/>
        <dbReference type="ChEBI" id="CHEBI:456216"/>
        <dbReference type="EC" id="3.6.1.41"/>
    </reaction>
</comment>
<comment type="caution">
    <text evidence="8">The sequence shown here is derived from an EMBL/GenBank/DDBJ whole genome shotgun (WGS) entry which is preliminary data.</text>
</comment>
<name>A0A154BN23_ANASB</name>
<evidence type="ECO:0000313" key="9">
    <source>
        <dbReference type="Proteomes" id="UP000076268"/>
    </source>
</evidence>
<dbReference type="CDD" id="cd00077">
    <property type="entry name" value="HDc"/>
    <property type="match status" value="1"/>
</dbReference>
<keyword evidence="4 8" id="KW-0378">Hydrolase</keyword>
<accession>A0A154BN23</accession>
<dbReference type="NCBIfam" id="TIGR00488">
    <property type="entry name" value="bis(5'-nucleosyl)-tetraphosphatase (symmetrical) YqeK"/>
    <property type="match status" value="1"/>
</dbReference>
<dbReference type="GO" id="GO:0046872">
    <property type="term" value="F:metal ion binding"/>
    <property type="evidence" value="ECO:0007669"/>
    <property type="project" value="UniProtKB-KW"/>
</dbReference>
<dbReference type="InterPro" id="IPR003607">
    <property type="entry name" value="HD/PDEase_dom"/>
</dbReference>
<evidence type="ECO:0000256" key="1">
    <source>
        <dbReference type="ARBA" id="ARBA00012506"/>
    </source>
</evidence>
<dbReference type="InterPro" id="IPR051094">
    <property type="entry name" value="Diverse_Catalytic_Enzymes"/>
</dbReference>
<keyword evidence="3" id="KW-0547">Nucleotide-binding</keyword>
<dbReference type="PROSITE" id="PS51831">
    <property type="entry name" value="HD"/>
    <property type="match status" value="1"/>
</dbReference>
<dbReference type="PANTHER" id="PTHR35795:SF1">
    <property type="entry name" value="BIS(5'-NUCLEOSYL)-TETRAPHOSPHATASE, SYMMETRICAL"/>
    <property type="match status" value="1"/>
</dbReference>
<dbReference type="InterPro" id="IPR006674">
    <property type="entry name" value="HD_domain"/>
</dbReference>
<evidence type="ECO:0000256" key="6">
    <source>
        <dbReference type="ARBA" id="ARBA00049417"/>
    </source>
</evidence>
<dbReference type="Proteomes" id="UP000076268">
    <property type="component" value="Unassembled WGS sequence"/>
</dbReference>
<dbReference type="InterPro" id="IPR005249">
    <property type="entry name" value="YqeK"/>
</dbReference>
<proteinExistence type="predicted"/>
<evidence type="ECO:0000256" key="5">
    <source>
        <dbReference type="ARBA" id="ARBA00023004"/>
    </source>
</evidence>
<keyword evidence="2" id="KW-0479">Metal-binding</keyword>